<dbReference type="SUPFAM" id="SSF51735">
    <property type="entry name" value="NAD(P)-binding Rossmann-fold domains"/>
    <property type="match status" value="1"/>
</dbReference>
<dbReference type="InterPro" id="IPR036291">
    <property type="entry name" value="NAD(P)-bd_dom_sf"/>
</dbReference>
<dbReference type="PRINTS" id="PR00081">
    <property type="entry name" value="GDHRDH"/>
</dbReference>
<dbReference type="InterPro" id="IPR002347">
    <property type="entry name" value="SDR_fam"/>
</dbReference>
<comment type="caution">
    <text evidence="7">The sequence shown here is derived from an EMBL/GenBank/DDBJ whole genome shotgun (WGS) entry which is preliminary data.</text>
</comment>
<sequence>MAGLNLNTEFIIGSITLCIAVFVATLCVFPGRNRAAINWNTLHVLITGASHGVGRATAEMLLAKAPGLRLTLIDREPLDPGLMQRWKAISAASDERIHVYQHDLADGHCTGGTKAQAASLSSLLNGIIVSHGTPDILINNAGTVAGKFLTDLTSSDIDSTLAINLVAPMLLTQLLLPHWIQRDRGHVIHVASAAGLVGLAWLTDYCASKFALVGFHESLRQELRYTNVHTSVICPGHIKTRLFASVRPVLTWLNPSLTPEQVATTIVRAIERNRSQDVWLPWFTWNALIVRAVPVWLNDFGHWVMSANNFWPEDRAPDYCKRGWEPGNN</sequence>
<name>A0A1Y2HUX9_9FUNG</name>
<evidence type="ECO:0000313" key="7">
    <source>
        <dbReference type="EMBL" id="ORZ38418.1"/>
    </source>
</evidence>
<dbReference type="STRING" id="765915.A0A1Y2HUX9"/>
<gene>
    <name evidence="7" type="ORF">BCR44DRAFT_128377</name>
</gene>
<dbReference type="Proteomes" id="UP000193411">
    <property type="component" value="Unassembled WGS sequence"/>
</dbReference>
<keyword evidence="8" id="KW-1185">Reference proteome</keyword>
<dbReference type="InterPro" id="IPR057326">
    <property type="entry name" value="KR_dom"/>
</dbReference>
<dbReference type="Pfam" id="PF00106">
    <property type="entry name" value="adh_short"/>
    <property type="match status" value="1"/>
</dbReference>
<dbReference type="OrthoDB" id="10253736at2759"/>
<evidence type="ECO:0000313" key="8">
    <source>
        <dbReference type="Proteomes" id="UP000193411"/>
    </source>
</evidence>
<evidence type="ECO:0000256" key="5">
    <source>
        <dbReference type="SAM" id="Phobius"/>
    </source>
</evidence>
<keyword evidence="5" id="KW-0472">Membrane</keyword>
<keyword evidence="2" id="KW-0521">NADP</keyword>
<feature type="transmembrane region" description="Helical" evidence="5">
    <location>
        <begin position="6"/>
        <end position="29"/>
    </location>
</feature>
<evidence type="ECO:0000256" key="2">
    <source>
        <dbReference type="ARBA" id="ARBA00022857"/>
    </source>
</evidence>
<evidence type="ECO:0000256" key="3">
    <source>
        <dbReference type="ARBA" id="ARBA00023002"/>
    </source>
</evidence>
<dbReference type="Gene3D" id="3.40.50.720">
    <property type="entry name" value="NAD(P)-binding Rossmann-like Domain"/>
    <property type="match status" value="1"/>
</dbReference>
<keyword evidence="5" id="KW-1133">Transmembrane helix</keyword>
<dbReference type="GO" id="GO:0016616">
    <property type="term" value="F:oxidoreductase activity, acting on the CH-OH group of donors, NAD or NADP as acceptor"/>
    <property type="evidence" value="ECO:0007669"/>
    <property type="project" value="TreeGrafter"/>
</dbReference>
<dbReference type="PRINTS" id="PR00080">
    <property type="entry name" value="SDRFAMILY"/>
</dbReference>
<keyword evidence="3" id="KW-0560">Oxidoreductase</keyword>
<dbReference type="AlphaFoldDB" id="A0A1Y2HUX9"/>
<dbReference type="SMART" id="SM00822">
    <property type="entry name" value="PKS_KR"/>
    <property type="match status" value="1"/>
</dbReference>
<dbReference type="PANTHER" id="PTHR24322">
    <property type="entry name" value="PKSB"/>
    <property type="match status" value="1"/>
</dbReference>
<feature type="domain" description="Ketoreductase" evidence="6">
    <location>
        <begin position="42"/>
        <end position="238"/>
    </location>
</feature>
<comment type="similarity">
    <text evidence="1 4">Belongs to the short-chain dehydrogenases/reductases (SDR) family.</text>
</comment>
<organism evidence="7 8">
    <name type="scientific">Catenaria anguillulae PL171</name>
    <dbReference type="NCBI Taxonomy" id="765915"/>
    <lineage>
        <taxon>Eukaryota</taxon>
        <taxon>Fungi</taxon>
        <taxon>Fungi incertae sedis</taxon>
        <taxon>Blastocladiomycota</taxon>
        <taxon>Blastocladiomycetes</taxon>
        <taxon>Blastocladiales</taxon>
        <taxon>Catenariaceae</taxon>
        <taxon>Catenaria</taxon>
    </lineage>
</organism>
<protein>
    <recommendedName>
        <fullName evidence="6">Ketoreductase domain-containing protein</fullName>
    </recommendedName>
</protein>
<dbReference type="PANTHER" id="PTHR24322:SF736">
    <property type="entry name" value="RETINOL DEHYDROGENASE 10"/>
    <property type="match status" value="1"/>
</dbReference>
<dbReference type="EMBL" id="MCFL01000009">
    <property type="protein sequence ID" value="ORZ38418.1"/>
    <property type="molecule type" value="Genomic_DNA"/>
</dbReference>
<evidence type="ECO:0000256" key="4">
    <source>
        <dbReference type="RuleBase" id="RU000363"/>
    </source>
</evidence>
<evidence type="ECO:0000256" key="1">
    <source>
        <dbReference type="ARBA" id="ARBA00006484"/>
    </source>
</evidence>
<evidence type="ECO:0000259" key="6">
    <source>
        <dbReference type="SMART" id="SM00822"/>
    </source>
</evidence>
<reference evidence="7 8" key="1">
    <citation type="submission" date="2016-07" db="EMBL/GenBank/DDBJ databases">
        <title>Pervasive Adenine N6-methylation of Active Genes in Fungi.</title>
        <authorList>
            <consortium name="DOE Joint Genome Institute"/>
            <person name="Mondo S.J."/>
            <person name="Dannebaum R.O."/>
            <person name="Kuo R.C."/>
            <person name="Labutti K."/>
            <person name="Haridas S."/>
            <person name="Kuo A."/>
            <person name="Salamov A."/>
            <person name="Ahrendt S.R."/>
            <person name="Lipzen A."/>
            <person name="Sullivan W."/>
            <person name="Andreopoulos W.B."/>
            <person name="Clum A."/>
            <person name="Lindquist E."/>
            <person name="Daum C."/>
            <person name="Ramamoorthy G.K."/>
            <person name="Gryganskyi A."/>
            <person name="Culley D."/>
            <person name="Magnuson J.K."/>
            <person name="James T.Y."/>
            <person name="O'Malley M.A."/>
            <person name="Stajich J.E."/>
            <person name="Spatafora J.W."/>
            <person name="Visel A."/>
            <person name="Grigoriev I.V."/>
        </authorList>
    </citation>
    <scope>NUCLEOTIDE SEQUENCE [LARGE SCALE GENOMIC DNA]</scope>
    <source>
        <strain evidence="7 8">PL171</strain>
    </source>
</reference>
<dbReference type="InterPro" id="IPR020904">
    <property type="entry name" value="Sc_DH/Rdtase_CS"/>
</dbReference>
<keyword evidence="5" id="KW-0812">Transmembrane</keyword>
<dbReference type="PROSITE" id="PS00061">
    <property type="entry name" value="ADH_SHORT"/>
    <property type="match status" value="1"/>
</dbReference>
<proteinExistence type="inferred from homology"/>
<accession>A0A1Y2HUX9</accession>